<name>A0AAN4HJU7_BACTU</name>
<dbReference type="EMBL" id="ARXZ02000004">
    <property type="protein sequence ID" value="ERI00958.1"/>
    <property type="molecule type" value="Genomic_DNA"/>
</dbReference>
<comment type="caution">
    <text evidence="1">The sequence shown here is derived from an EMBL/GenBank/DDBJ whole genome shotgun (WGS) entry which is preliminary data.</text>
</comment>
<evidence type="ECO:0000313" key="1">
    <source>
        <dbReference type="EMBL" id="ERI00958.1"/>
    </source>
</evidence>
<dbReference type="RefSeq" id="WP_000691895.1">
    <property type="nucleotide sequence ID" value="NZ_ARXZ02000004.1"/>
</dbReference>
<evidence type="ECO:0000313" key="2">
    <source>
        <dbReference type="Proteomes" id="UP000013487"/>
    </source>
</evidence>
<dbReference type="AlphaFoldDB" id="A0AAN4HJU7"/>
<organism evidence="1 2">
    <name type="scientific">Bacillus thuringiensis T01-328</name>
    <dbReference type="NCBI Taxonomy" id="1324966"/>
    <lineage>
        <taxon>Bacteria</taxon>
        <taxon>Bacillati</taxon>
        <taxon>Bacillota</taxon>
        <taxon>Bacilli</taxon>
        <taxon>Bacillales</taxon>
        <taxon>Bacillaceae</taxon>
        <taxon>Bacillus</taxon>
        <taxon>Bacillus cereus group</taxon>
    </lineage>
</organism>
<protein>
    <submittedName>
        <fullName evidence="1">Uncharacterized protein</fullName>
    </submittedName>
</protein>
<dbReference type="Proteomes" id="UP000013487">
    <property type="component" value="Unassembled WGS sequence"/>
</dbReference>
<gene>
    <name evidence="1" type="ORF">BTCBT_002513</name>
</gene>
<reference evidence="1 2" key="1">
    <citation type="journal article" date="2013" name="Genome Announc.">
        <title>Draft Genome Sequence of Bacillus thuringiensis var. thuringiensis Strain T01-328, a Brazilian Isolate That Produces a Soluble Pesticide Protein, Cry1Ia.</title>
        <authorList>
            <person name="Varani A.M."/>
            <person name="Lemos M.V."/>
            <person name="Fernandes C.C."/>
            <person name="Lemos E.G."/>
            <person name="Alves E.C."/>
            <person name="Desiderio J.A."/>
        </authorList>
    </citation>
    <scope>NUCLEOTIDE SEQUENCE [LARGE SCALE GENOMIC DNA]</scope>
    <source>
        <strain evidence="1 2">T01-328</strain>
    </source>
</reference>
<proteinExistence type="predicted"/>
<accession>A0AAN4HJU7</accession>
<sequence>MKIISDKNAVERQELLKQLEMNVGTSVSINDVYKDLNPSFVTSIQDIVEHKLVTYSQEDIDTEAFLHAYVNDFENEYALVIGLAINGQDYIKVIYKTEKQEKELVFTSVDIVVKDIAI</sequence>